<evidence type="ECO:0000256" key="1">
    <source>
        <dbReference type="ARBA" id="ARBA00009353"/>
    </source>
</evidence>
<comment type="similarity">
    <text evidence="1">Belongs to the NAD(P)-dependent epimerase/dehydratase family. SDR39U1 subfamily.</text>
</comment>
<dbReference type="OrthoDB" id="9801773at2"/>
<dbReference type="Proteomes" id="UP000242662">
    <property type="component" value="Unassembled WGS sequence"/>
</dbReference>
<organism evidence="4 5">
    <name type="scientific">Shouchella lonarensis</name>
    <dbReference type="NCBI Taxonomy" id="1464122"/>
    <lineage>
        <taxon>Bacteria</taxon>
        <taxon>Bacillati</taxon>
        <taxon>Bacillota</taxon>
        <taxon>Bacilli</taxon>
        <taxon>Bacillales</taxon>
        <taxon>Bacillaceae</taxon>
        <taxon>Shouchella</taxon>
    </lineage>
</organism>
<sequence>MANKKVLLPGGSGFLGTSFANYLVTVGYEPIILTRSQQADRNGIKYVQWDGQTVGHWQSELEGATAVVNFTGKSVNCIYTKKNKEELIRSRLDSVKVIDEALKQTTNRPSVVIQAGSLAIFGNTTERCHEDSPHGDDFPSSICKQWEEAFFKEDITGVRKVLFRIGFALGKGGGALGPLLKLAKIGLGGTVGNGRQYISWLHIDDLNRMIVRAIENEAMTGVYNATSTEPVQNSEFMKSLRTSIGKGWAPPAPKFAVILGAYTFMRTEPSLALTGRRCYPQRLIDEGFSFSYTDLDQTLKELVG</sequence>
<evidence type="ECO:0000313" key="5">
    <source>
        <dbReference type="Proteomes" id="UP000242662"/>
    </source>
</evidence>
<feature type="domain" description="NAD-dependent epimerase/dehydratase" evidence="2">
    <location>
        <begin position="6"/>
        <end position="224"/>
    </location>
</feature>
<dbReference type="AlphaFoldDB" id="A0A1G6HCB3"/>
<dbReference type="PANTHER" id="PTHR11092">
    <property type="entry name" value="SUGAR NUCLEOTIDE EPIMERASE RELATED"/>
    <property type="match status" value="1"/>
</dbReference>
<evidence type="ECO:0000259" key="2">
    <source>
        <dbReference type="Pfam" id="PF01370"/>
    </source>
</evidence>
<dbReference type="PANTHER" id="PTHR11092:SF0">
    <property type="entry name" value="EPIMERASE FAMILY PROTEIN SDR39U1"/>
    <property type="match status" value="1"/>
</dbReference>
<evidence type="ECO:0008006" key="6">
    <source>
        <dbReference type="Google" id="ProtNLM"/>
    </source>
</evidence>
<dbReference type="SUPFAM" id="SSF51735">
    <property type="entry name" value="NAD(P)-binding Rossmann-fold domains"/>
    <property type="match status" value="1"/>
</dbReference>
<dbReference type="Pfam" id="PF01370">
    <property type="entry name" value="Epimerase"/>
    <property type="match status" value="1"/>
</dbReference>
<dbReference type="Gene3D" id="3.40.50.720">
    <property type="entry name" value="NAD(P)-binding Rossmann-like Domain"/>
    <property type="match status" value="1"/>
</dbReference>
<dbReference type="STRING" id="1464122.SAMN05421737_103180"/>
<proteinExistence type="inferred from homology"/>
<name>A0A1G6HCB3_9BACI</name>
<evidence type="ECO:0000259" key="3">
    <source>
        <dbReference type="Pfam" id="PF08338"/>
    </source>
</evidence>
<dbReference type="NCBIfam" id="TIGR01777">
    <property type="entry name" value="yfcH"/>
    <property type="match status" value="1"/>
</dbReference>
<evidence type="ECO:0000313" key="4">
    <source>
        <dbReference type="EMBL" id="SDB91912.1"/>
    </source>
</evidence>
<accession>A0A1G6HCB3</accession>
<dbReference type="EMBL" id="FMYM01000003">
    <property type="protein sequence ID" value="SDB91912.1"/>
    <property type="molecule type" value="Genomic_DNA"/>
</dbReference>
<protein>
    <recommendedName>
        <fullName evidence="6">TIGR01777 family protein</fullName>
    </recommendedName>
</protein>
<dbReference type="InterPro" id="IPR001509">
    <property type="entry name" value="Epimerase_deHydtase"/>
</dbReference>
<dbReference type="RefSeq" id="WP_090775029.1">
    <property type="nucleotide sequence ID" value="NZ_FMYM01000003.1"/>
</dbReference>
<keyword evidence="5" id="KW-1185">Reference proteome</keyword>
<dbReference type="InterPro" id="IPR010099">
    <property type="entry name" value="SDR39U1"/>
</dbReference>
<reference evidence="5" key="1">
    <citation type="submission" date="2016-09" db="EMBL/GenBank/DDBJ databases">
        <authorList>
            <person name="Varghese N."/>
            <person name="Submissions S."/>
        </authorList>
    </citation>
    <scope>NUCLEOTIDE SEQUENCE [LARGE SCALE GENOMIC DNA]</scope>
    <source>
        <strain evidence="5">25nlg</strain>
    </source>
</reference>
<dbReference type="Pfam" id="PF08338">
    <property type="entry name" value="DUF1731"/>
    <property type="match status" value="1"/>
</dbReference>
<gene>
    <name evidence="4" type="ORF">SAMN05421737_103180</name>
</gene>
<dbReference type="InterPro" id="IPR013549">
    <property type="entry name" value="DUF1731"/>
</dbReference>
<dbReference type="InterPro" id="IPR036291">
    <property type="entry name" value="NAD(P)-bd_dom_sf"/>
</dbReference>
<feature type="domain" description="DUF1731" evidence="3">
    <location>
        <begin position="252"/>
        <end position="302"/>
    </location>
</feature>